<proteinExistence type="predicted"/>
<gene>
    <name evidence="1" type="ORF">DASB73_031400</name>
</gene>
<sequence>MARSRRRLFIDTSHLKYRPIMFDNNLVLYGIRSDIQCRQILRIRQTDGLIRTLYPVTEVGDIPIKTFGIRRSDYVELEQEPSEAVEKK</sequence>
<dbReference type="Proteomes" id="UP001362899">
    <property type="component" value="Unassembled WGS sequence"/>
</dbReference>
<organism evidence="1 2">
    <name type="scientific">Starmerella bacillaris</name>
    <name type="common">Yeast</name>
    <name type="synonym">Candida zemplinina</name>
    <dbReference type="NCBI Taxonomy" id="1247836"/>
    <lineage>
        <taxon>Eukaryota</taxon>
        <taxon>Fungi</taxon>
        <taxon>Dikarya</taxon>
        <taxon>Ascomycota</taxon>
        <taxon>Saccharomycotina</taxon>
        <taxon>Dipodascomycetes</taxon>
        <taxon>Dipodascales</taxon>
        <taxon>Trichomonascaceae</taxon>
        <taxon>Starmerella</taxon>
    </lineage>
</organism>
<dbReference type="EMBL" id="BTGC01000008">
    <property type="protein sequence ID" value="GMM52177.1"/>
    <property type="molecule type" value="Genomic_DNA"/>
</dbReference>
<keyword evidence="2" id="KW-1185">Reference proteome</keyword>
<protein>
    <submittedName>
        <fullName evidence="1">Uncharacterized protein</fullName>
    </submittedName>
</protein>
<reference evidence="1 2" key="1">
    <citation type="journal article" date="2023" name="Elife">
        <title>Identification of key yeast species and microbe-microbe interactions impacting larval growth of Drosophila in the wild.</title>
        <authorList>
            <person name="Mure A."/>
            <person name="Sugiura Y."/>
            <person name="Maeda R."/>
            <person name="Honda K."/>
            <person name="Sakurai N."/>
            <person name="Takahashi Y."/>
            <person name="Watada M."/>
            <person name="Katoh T."/>
            <person name="Gotoh A."/>
            <person name="Gotoh Y."/>
            <person name="Taniguchi I."/>
            <person name="Nakamura K."/>
            <person name="Hayashi T."/>
            <person name="Katayama T."/>
            <person name="Uemura T."/>
            <person name="Hattori Y."/>
        </authorList>
    </citation>
    <scope>NUCLEOTIDE SEQUENCE [LARGE SCALE GENOMIC DNA]</scope>
    <source>
        <strain evidence="1 2">SB-73</strain>
    </source>
</reference>
<name>A0AAV5RMG5_STABA</name>
<accession>A0AAV5RMG5</accession>
<evidence type="ECO:0000313" key="2">
    <source>
        <dbReference type="Proteomes" id="UP001362899"/>
    </source>
</evidence>
<comment type="caution">
    <text evidence="1">The sequence shown here is derived from an EMBL/GenBank/DDBJ whole genome shotgun (WGS) entry which is preliminary data.</text>
</comment>
<dbReference type="AlphaFoldDB" id="A0AAV5RMG5"/>
<evidence type="ECO:0000313" key="1">
    <source>
        <dbReference type="EMBL" id="GMM52177.1"/>
    </source>
</evidence>